<evidence type="ECO:0000256" key="3">
    <source>
        <dbReference type="ARBA" id="ARBA00023140"/>
    </source>
</evidence>
<proteinExistence type="predicted"/>
<evidence type="ECO:0000256" key="2">
    <source>
        <dbReference type="ARBA" id="ARBA00023136"/>
    </source>
</evidence>
<evidence type="ECO:0000256" key="4">
    <source>
        <dbReference type="ARBA" id="ARBA00046271"/>
    </source>
</evidence>
<evidence type="ECO:0000313" key="5">
    <source>
        <dbReference type="EMBL" id="GFR81423.1"/>
    </source>
</evidence>
<comment type="subcellular location">
    <subcellularLocation>
        <location evidence="4">Peroxisome membrane</location>
    </subcellularLocation>
</comment>
<protein>
    <submittedName>
        <fullName evidence="5">Peroxisomal membrane protein 11 homolog</fullName>
    </submittedName>
</protein>
<comment type="caution">
    <text evidence="5">The sequence shown here is derived from an EMBL/GenBank/DDBJ whole genome shotgun (WGS) entry which is preliminary data.</text>
</comment>
<keyword evidence="1" id="KW-0962">Peroxisome biogenesis</keyword>
<dbReference type="EMBL" id="BMAT01011879">
    <property type="protein sequence ID" value="GFR81423.1"/>
    <property type="molecule type" value="Genomic_DNA"/>
</dbReference>
<name>A0AAV4G8W5_9GAST</name>
<dbReference type="Proteomes" id="UP000762676">
    <property type="component" value="Unassembled WGS sequence"/>
</dbReference>
<reference evidence="5 6" key="1">
    <citation type="journal article" date="2021" name="Elife">
        <title>Chloroplast acquisition without the gene transfer in kleptoplastic sea slugs, Plakobranchus ocellatus.</title>
        <authorList>
            <person name="Maeda T."/>
            <person name="Takahashi S."/>
            <person name="Yoshida T."/>
            <person name="Shimamura S."/>
            <person name="Takaki Y."/>
            <person name="Nagai Y."/>
            <person name="Toyoda A."/>
            <person name="Suzuki Y."/>
            <person name="Arimoto A."/>
            <person name="Ishii H."/>
            <person name="Satoh N."/>
            <person name="Nishiyama T."/>
            <person name="Hasebe M."/>
            <person name="Maruyama T."/>
            <person name="Minagawa J."/>
            <person name="Obokata J."/>
            <person name="Shigenobu S."/>
        </authorList>
    </citation>
    <scope>NUCLEOTIDE SEQUENCE [LARGE SCALE GENOMIC DNA]</scope>
</reference>
<keyword evidence="6" id="KW-1185">Reference proteome</keyword>
<dbReference type="Pfam" id="PF05648">
    <property type="entry name" value="PEX11"/>
    <property type="match status" value="1"/>
</dbReference>
<evidence type="ECO:0000256" key="1">
    <source>
        <dbReference type="ARBA" id="ARBA00022593"/>
    </source>
</evidence>
<dbReference type="PANTHER" id="PTHR12652:SF50">
    <property type="entry name" value="PEROXIN 11"/>
    <property type="match status" value="1"/>
</dbReference>
<dbReference type="PANTHER" id="PTHR12652">
    <property type="entry name" value="PEROXISOMAL BIOGENESIS FACTOR 11"/>
    <property type="match status" value="1"/>
</dbReference>
<sequence>MTSLSKDLVKFNSHTAARDKIFRAVQYGSRFILWKLTHGSKEGHADVIVKLQKLEAALGLSRKLFRMGNSMDLAHKAIDALSIPNTGMMLLVLTSHSMKALWLLLDHLLWFGKVGLIEVNLPSLTRLSLRMWLIGMAAASISGMLKIQAADNKLARFQKENGKNARVPSPLQAELRASRLNFWRDLCDMLIPMGGLGYASPGLAALCGFVSSLIGFHQEWEKHIKPPAPKA</sequence>
<accession>A0AAV4G8W5</accession>
<keyword evidence="3" id="KW-0576">Peroxisome</keyword>
<gene>
    <name evidence="5" type="ORF">ElyMa_005925100</name>
</gene>
<evidence type="ECO:0000313" key="6">
    <source>
        <dbReference type="Proteomes" id="UP000762676"/>
    </source>
</evidence>
<keyword evidence="2" id="KW-0472">Membrane</keyword>
<dbReference type="GO" id="GO:0005778">
    <property type="term" value="C:peroxisomal membrane"/>
    <property type="evidence" value="ECO:0007669"/>
    <property type="project" value="UniProtKB-SubCell"/>
</dbReference>
<organism evidence="5 6">
    <name type="scientific">Elysia marginata</name>
    <dbReference type="NCBI Taxonomy" id="1093978"/>
    <lineage>
        <taxon>Eukaryota</taxon>
        <taxon>Metazoa</taxon>
        <taxon>Spiralia</taxon>
        <taxon>Lophotrochozoa</taxon>
        <taxon>Mollusca</taxon>
        <taxon>Gastropoda</taxon>
        <taxon>Heterobranchia</taxon>
        <taxon>Euthyneura</taxon>
        <taxon>Panpulmonata</taxon>
        <taxon>Sacoglossa</taxon>
        <taxon>Placobranchoidea</taxon>
        <taxon>Plakobranchidae</taxon>
        <taxon>Elysia</taxon>
    </lineage>
</organism>
<dbReference type="AlphaFoldDB" id="A0AAV4G8W5"/>
<dbReference type="GO" id="GO:0016559">
    <property type="term" value="P:peroxisome fission"/>
    <property type="evidence" value="ECO:0007669"/>
    <property type="project" value="InterPro"/>
</dbReference>
<dbReference type="InterPro" id="IPR008733">
    <property type="entry name" value="PEX11"/>
</dbReference>